<feature type="transmembrane region" description="Helical" evidence="1">
    <location>
        <begin position="302"/>
        <end position="326"/>
    </location>
</feature>
<feature type="transmembrane region" description="Helical" evidence="1">
    <location>
        <begin position="46"/>
        <end position="66"/>
    </location>
</feature>
<feature type="transmembrane region" description="Helical" evidence="1">
    <location>
        <begin position="138"/>
        <end position="159"/>
    </location>
</feature>
<sequence length="396" mass="44643">MFSKGQSYFTYMLIALKLNNWCYAIPYEYDDVSDTLKIIDPKSKRIYKVTVFLHVVYLFAMCAHLGLNRDKMSLPHILKALVVLITYTICVVCRITCYVWEKEGFLLVNGFLQFEQKLLKEIPIIDAKIRKGATYAKIVFVISTASCASFGIIVPLQLFRNPCTLPYVGSMRAACLLPTSQHDGLDAIAVIGILFDAFMYFHVAQPAALVIVNFLLGFGCSLQEYMALLGSQIARIRIKAFVTPRIKNDLIIQSFRIYAQCQILVKQIDVVFKNLFIPGVYAVASNGIVFSLYVCIRMHSTISIAGLSFFVTLLMDFILTIGVDLASMGYVNLKSSQLTEKWKNMEGFGRKSEAKRISRSFQPLKIRFGSNFIDHLTSLVVLDHCLSLTVSLLLMT</sequence>
<feature type="transmembrane region" description="Helical" evidence="1">
    <location>
        <begin position="275"/>
        <end position="296"/>
    </location>
</feature>
<proteinExistence type="predicted"/>
<comment type="caution">
    <text evidence="2">The sequence shown here is derived from an EMBL/GenBank/DDBJ whole genome shotgun (WGS) entry which is preliminary data.</text>
</comment>
<evidence type="ECO:0000313" key="3">
    <source>
        <dbReference type="Proteomes" id="UP000198287"/>
    </source>
</evidence>
<keyword evidence="1" id="KW-0472">Membrane</keyword>
<accession>A0A226DH89</accession>
<evidence type="ECO:0008006" key="4">
    <source>
        <dbReference type="Google" id="ProtNLM"/>
    </source>
</evidence>
<keyword evidence="3" id="KW-1185">Reference proteome</keyword>
<organism evidence="2 3">
    <name type="scientific">Folsomia candida</name>
    <name type="common">Springtail</name>
    <dbReference type="NCBI Taxonomy" id="158441"/>
    <lineage>
        <taxon>Eukaryota</taxon>
        <taxon>Metazoa</taxon>
        <taxon>Ecdysozoa</taxon>
        <taxon>Arthropoda</taxon>
        <taxon>Hexapoda</taxon>
        <taxon>Collembola</taxon>
        <taxon>Entomobryomorpha</taxon>
        <taxon>Isotomoidea</taxon>
        <taxon>Isotomidae</taxon>
        <taxon>Proisotominae</taxon>
        <taxon>Folsomia</taxon>
    </lineage>
</organism>
<feature type="transmembrane region" description="Helical" evidence="1">
    <location>
        <begin position="78"/>
        <end position="100"/>
    </location>
</feature>
<evidence type="ECO:0000256" key="1">
    <source>
        <dbReference type="SAM" id="Phobius"/>
    </source>
</evidence>
<dbReference type="AlphaFoldDB" id="A0A226DH89"/>
<gene>
    <name evidence="2" type="ORF">Fcan01_19884</name>
</gene>
<dbReference type="Proteomes" id="UP000198287">
    <property type="component" value="Unassembled WGS sequence"/>
</dbReference>
<reference evidence="2 3" key="1">
    <citation type="submission" date="2015-12" db="EMBL/GenBank/DDBJ databases">
        <title>The genome of Folsomia candida.</title>
        <authorList>
            <person name="Faddeeva A."/>
            <person name="Derks M.F."/>
            <person name="Anvar Y."/>
            <person name="Smit S."/>
            <person name="Van Straalen N."/>
            <person name="Roelofs D."/>
        </authorList>
    </citation>
    <scope>NUCLEOTIDE SEQUENCE [LARGE SCALE GENOMIC DNA]</scope>
    <source>
        <strain evidence="2 3">VU population</strain>
        <tissue evidence="2">Whole body</tissue>
    </source>
</reference>
<protein>
    <recommendedName>
        <fullName evidence="4">Gustatory receptor</fullName>
    </recommendedName>
</protein>
<evidence type="ECO:0000313" key="2">
    <source>
        <dbReference type="EMBL" id="OXA44922.1"/>
    </source>
</evidence>
<keyword evidence="1" id="KW-0812">Transmembrane</keyword>
<dbReference type="EMBL" id="LNIX01000018">
    <property type="protein sequence ID" value="OXA44922.1"/>
    <property type="molecule type" value="Genomic_DNA"/>
</dbReference>
<keyword evidence="1" id="KW-1133">Transmembrane helix</keyword>
<dbReference type="OrthoDB" id="8297494at2759"/>
<name>A0A226DH89_FOLCA</name>